<dbReference type="Pfam" id="PF18912">
    <property type="entry name" value="DZR_2"/>
    <property type="match status" value="1"/>
</dbReference>
<comment type="caution">
    <text evidence="4">The sequence shown here is derived from an EMBL/GenBank/DDBJ whole genome shotgun (WGS) entry which is preliminary data.</text>
</comment>
<gene>
    <name evidence="4" type="ORF">FHS50_000333</name>
</gene>
<name>A0A839YXV4_9SPHN</name>
<comment type="similarity">
    <text evidence="1">Belongs to the ComF/GntX family.</text>
</comment>
<dbReference type="AlphaFoldDB" id="A0A839YXV4"/>
<reference evidence="4 5" key="1">
    <citation type="submission" date="2020-08" db="EMBL/GenBank/DDBJ databases">
        <title>Genomic Encyclopedia of Type Strains, Phase IV (KMG-IV): sequencing the most valuable type-strain genomes for metagenomic binning, comparative biology and taxonomic classification.</title>
        <authorList>
            <person name="Goeker M."/>
        </authorList>
    </citation>
    <scope>NUCLEOTIDE SEQUENCE [LARGE SCALE GENOMIC DNA]</scope>
    <source>
        <strain evidence="4 5">DSM 24194</strain>
    </source>
</reference>
<dbReference type="InterPro" id="IPR044005">
    <property type="entry name" value="DZR_2"/>
</dbReference>
<dbReference type="CDD" id="cd06223">
    <property type="entry name" value="PRTases_typeI"/>
    <property type="match status" value="1"/>
</dbReference>
<dbReference type="InterPro" id="IPR051910">
    <property type="entry name" value="ComF/GntX_DNA_util-trans"/>
</dbReference>
<dbReference type="Pfam" id="PF00156">
    <property type="entry name" value="Pribosyltran"/>
    <property type="match status" value="1"/>
</dbReference>
<dbReference type="InterPro" id="IPR000836">
    <property type="entry name" value="PRTase_dom"/>
</dbReference>
<proteinExistence type="inferred from homology"/>
<sequence length="256" mass="28451">MKQLRAGNKGLMGFIENFGRSVVDFALPPRCAGCGAIVVETGTFCPPCWTEMDWLTDRVCTHCSLPLEGTEEETCAACLADPPRVAKLHAATKYGAASKTLALRLKHGRRVAYARVMAKAMARRLEEGEWEEAPLLLPVPLHRGRIWRRGFNQASLLASELSRRVEWRWSPDILMRDRATPSLGGLSGNQRRRAVRGAFRVVRPEEIAGKTVMLVDDVYTSGSTVDACAIALEKAGVRRVDAIVWARVQRPRVVMR</sequence>
<evidence type="ECO:0000259" key="3">
    <source>
        <dbReference type="Pfam" id="PF18912"/>
    </source>
</evidence>
<dbReference type="SUPFAM" id="SSF53271">
    <property type="entry name" value="PRTase-like"/>
    <property type="match status" value="1"/>
</dbReference>
<dbReference type="RefSeq" id="WP_183932643.1">
    <property type="nucleotide sequence ID" value="NZ_JACICF010000001.1"/>
</dbReference>
<protein>
    <submittedName>
        <fullName evidence="4">ComF family protein</fullName>
    </submittedName>
</protein>
<evidence type="ECO:0000313" key="5">
    <source>
        <dbReference type="Proteomes" id="UP000578569"/>
    </source>
</evidence>
<organism evidence="4 5">
    <name type="scientific">Sphingomicrobium lutaoense</name>
    <dbReference type="NCBI Taxonomy" id="515949"/>
    <lineage>
        <taxon>Bacteria</taxon>
        <taxon>Pseudomonadati</taxon>
        <taxon>Pseudomonadota</taxon>
        <taxon>Alphaproteobacteria</taxon>
        <taxon>Sphingomonadales</taxon>
        <taxon>Sphingomonadaceae</taxon>
        <taxon>Sphingomicrobium</taxon>
    </lineage>
</organism>
<feature type="domain" description="Double zinc ribbon" evidence="3">
    <location>
        <begin position="22"/>
        <end position="79"/>
    </location>
</feature>
<evidence type="ECO:0000313" key="4">
    <source>
        <dbReference type="EMBL" id="MBB3763310.1"/>
    </source>
</evidence>
<evidence type="ECO:0000259" key="2">
    <source>
        <dbReference type="Pfam" id="PF00156"/>
    </source>
</evidence>
<dbReference type="PANTHER" id="PTHR47505:SF1">
    <property type="entry name" value="DNA UTILIZATION PROTEIN YHGH"/>
    <property type="match status" value="1"/>
</dbReference>
<keyword evidence="5" id="KW-1185">Reference proteome</keyword>
<dbReference type="PANTHER" id="PTHR47505">
    <property type="entry name" value="DNA UTILIZATION PROTEIN YHGH"/>
    <property type="match status" value="1"/>
</dbReference>
<accession>A0A839YXV4</accession>
<evidence type="ECO:0000256" key="1">
    <source>
        <dbReference type="ARBA" id="ARBA00008007"/>
    </source>
</evidence>
<dbReference type="InterPro" id="IPR029057">
    <property type="entry name" value="PRTase-like"/>
</dbReference>
<dbReference type="Gene3D" id="3.40.50.2020">
    <property type="match status" value="1"/>
</dbReference>
<dbReference type="Proteomes" id="UP000578569">
    <property type="component" value="Unassembled WGS sequence"/>
</dbReference>
<feature type="domain" description="Phosphoribosyltransferase" evidence="2">
    <location>
        <begin position="198"/>
        <end position="247"/>
    </location>
</feature>
<dbReference type="EMBL" id="JACICF010000001">
    <property type="protein sequence ID" value="MBB3763310.1"/>
    <property type="molecule type" value="Genomic_DNA"/>
</dbReference>